<evidence type="ECO:0000313" key="2">
    <source>
        <dbReference type="Proteomes" id="UP000066624"/>
    </source>
</evidence>
<name>A0A0K0Y024_9GAMM</name>
<dbReference type="KEGG" id="wma:WM2015_2908"/>
<proteinExistence type="predicted"/>
<keyword evidence="2" id="KW-1185">Reference proteome</keyword>
<dbReference type="STRING" id="1579979.WM2015_2908"/>
<protein>
    <submittedName>
        <fullName evidence="1">Uncharacterized protein</fullName>
    </submittedName>
</protein>
<reference evidence="1 2" key="1">
    <citation type="submission" date="2015-07" db="EMBL/GenBank/DDBJ databases">
        <authorList>
            <person name="Noorani M."/>
        </authorList>
    </citation>
    <scope>NUCLEOTIDE SEQUENCE [LARGE SCALE GENOMIC DNA]</scope>
    <source>
        <strain evidence="1 2">KCTC 42284</strain>
    </source>
</reference>
<dbReference type="EMBL" id="CP012154">
    <property type="protein sequence ID" value="AKS43265.1"/>
    <property type="molecule type" value="Genomic_DNA"/>
</dbReference>
<gene>
    <name evidence="1" type="ORF">WM2015_2908</name>
</gene>
<dbReference type="Proteomes" id="UP000066624">
    <property type="component" value="Chromosome"/>
</dbReference>
<dbReference type="RefSeq" id="WP_049726764.1">
    <property type="nucleotide sequence ID" value="NZ_CP012154.1"/>
</dbReference>
<evidence type="ECO:0000313" key="1">
    <source>
        <dbReference type="EMBL" id="AKS43265.1"/>
    </source>
</evidence>
<accession>A0A0K0Y024</accession>
<organism evidence="1 2">
    <name type="scientific">Wenzhouxiangella marina</name>
    <dbReference type="NCBI Taxonomy" id="1579979"/>
    <lineage>
        <taxon>Bacteria</taxon>
        <taxon>Pseudomonadati</taxon>
        <taxon>Pseudomonadota</taxon>
        <taxon>Gammaproteobacteria</taxon>
        <taxon>Chromatiales</taxon>
        <taxon>Wenzhouxiangellaceae</taxon>
        <taxon>Wenzhouxiangella</taxon>
    </lineage>
</organism>
<dbReference type="AlphaFoldDB" id="A0A0K0Y024"/>
<sequence>MIRTLRWVGGLLILFGLLLAGSWFIEPLRELWPLIFDLPLPIRIGLVVAAIGLIVVMATILQERRRSDPDSTAEHLGGDE</sequence>